<comment type="catalytic activity">
    <reaction evidence="7">
        <text>ATP + H2O = ADP + phosphate + H(+)</text>
        <dbReference type="Rhea" id="RHEA:13065"/>
        <dbReference type="ChEBI" id="CHEBI:15377"/>
        <dbReference type="ChEBI" id="CHEBI:15378"/>
        <dbReference type="ChEBI" id="CHEBI:30616"/>
        <dbReference type="ChEBI" id="CHEBI:43474"/>
        <dbReference type="ChEBI" id="CHEBI:456216"/>
        <dbReference type="EC" id="3.6.4.13"/>
    </reaction>
</comment>
<keyword evidence="3 9" id="KW-0378">Hydrolase</keyword>
<evidence type="ECO:0000256" key="2">
    <source>
        <dbReference type="ARBA" id="ARBA00022741"/>
    </source>
</evidence>
<evidence type="ECO:0000256" key="7">
    <source>
        <dbReference type="ARBA" id="ARBA00047984"/>
    </source>
</evidence>
<dbReference type="GO" id="GO:0003723">
    <property type="term" value="F:RNA binding"/>
    <property type="evidence" value="ECO:0007669"/>
    <property type="project" value="UniProtKB-KW"/>
</dbReference>
<dbReference type="GO" id="GO:0005524">
    <property type="term" value="F:ATP binding"/>
    <property type="evidence" value="ECO:0007669"/>
    <property type="project" value="UniProtKB-KW"/>
</dbReference>
<sequence>MKQALENAEDFENLKGSNAEIKDFEDLRSDSSQIRMFDTWEDYGLKEDLLKGIYGIGFETPSFIQKAAIQPIIDGRDIRAQAQSGTGKTGAFAVAALQICDMSQDVTQILVLASTREIAAQNAARFEDLGCFMGARVALLSGGSPISADKMALEKNPHIVVGTPGRVEHMININELNMDNIKLFVIDEADEMLKAGFQEQVKSIFRRITNKDEVQIAMFSATYDEEELRVSEEILINPVIIDLRYNDQTLKGIRQYFIDLKKEPPFRKGREDYLLPKLVTLYDIFRKQRLGQSIVFINSKEDARIVYDWLIKHEWECELISAELTQAERERTLNRFRGGTARCLISSGLLSRGIDIQNLSVVFCLDVPSFERKSTYIHRIGRSGRYGRKGIAINIVYEYELKNLKAIERFYNTTIKELPADFSFQ</sequence>
<evidence type="ECO:0000256" key="6">
    <source>
        <dbReference type="ARBA" id="ARBA00022884"/>
    </source>
</evidence>
<dbReference type="SMART" id="SM00487">
    <property type="entry name" value="DEXDc"/>
    <property type="match status" value="1"/>
</dbReference>
<keyword evidence="2 9" id="KW-0547">Nucleotide-binding</keyword>
<dbReference type="GO" id="GO:0003724">
    <property type="term" value="F:RNA helicase activity"/>
    <property type="evidence" value="ECO:0007669"/>
    <property type="project" value="UniProtKB-EC"/>
</dbReference>
<evidence type="ECO:0000256" key="9">
    <source>
        <dbReference type="RuleBase" id="RU000492"/>
    </source>
</evidence>
<dbReference type="PANTHER" id="PTHR47959:SF1">
    <property type="entry name" value="ATP-DEPENDENT RNA HELICASE DBPA"/>
    <property type="match status" value="1"/>
</dbReference>
<dbReference type="PROSITE" id="PS51195">
    <property type="entry name" value="Q_MOTIF"/>
    <property type="match status" value="1"/>
</dbReference>
<dbReference type="InterPro" id="IPR014014">
    <property type="entry name" value="RNA_helicase_DEAD_Q_motif"/>
</dbReference>
<dbReference type="PANTHER" id="PTHR47959">
    <property type="entry name" value="ATP-DEPENDENT RNA HELICASE RHLE-RELATED"/>
    <property type="match status" value="1"/>
</dbReference>
<evidence type="ECO:0000313" key="15">
    <source>
        <dbReference type="Proteomes" id="UP001059546"/>
    </source>
</evidence>
<reference evidence="13" key="1">
    <citation type="submission" date="2021-05" db="EMBL/GenBank/DDBJ databases">
        <title>Encephalitozoon hellem ATCC 50604 Complete Genome.</title>
        <authorList>
            <person name="Mascarenhas dos Santos A.C."/>
            <person name="Julian A.T."/>
            <person name="Pombert J.-F."/>
        </authorList>
    </citation>
    <scope>NUCLEOTIDE SEQUENCE</scope>
    <source>
        <strain evidence="13">ATCC 50604</strain>
    </source>
</reference>
<evidence type="ECO:0000259" key="11">
    <source>
        <dbReference type="PROSITE" id="PS51194"/>
    </source>
</evidence>
<name>A0A9Q9FA75_ENCHE</name>
<feature type="domain" description="Helicase C-terminal" evidence="11">
    <location>
        <begin position="252"/>
        <end position="425"/>
    </location>
</feature>
<dbReference type="PROSITE" id="PS51192">
    <property type="entry name" value="HELICASE_ATP_BIND_1"/>
    <property type="match status" value="1"/>
</dbReference>
<keyword evidence="4 9" id="KW-0347">Helicase</keyword>
<dbReference type="GO" id="GO:0016787">
    <property type="term" value="F:hydrolase activity"/>
    <property type="evidence" value="ECO:0007669"/>
    <property type="project" value="UniProtKB-KW"/>
</dbReference>
<dbReference type="AlphaFoldDB" id="A0A9Q9FA75"/>
<dbReference type="GO" id="GO:0005829">
    <property type="term" value="C:cytosol"/>
    <property type="evidence" value="ECO:0007669"/>
    <property type="project" value="TreeGrafter"/>
</dbReference>
<keyword evidence="6" id="KW-0694">RNA-binding</keyword>
<evidence type="ECO:0000313" key="16">
    <source>
        <dbReference type="Proteomes" id="UP001217963"/>
    </source>
</evidence>
<dbReference type="Proteomes" id="UP001217963">
    <property type="component" value="Chromosome IX"/>
</dbReference>
<dbReference type="InterPro" id="IPR001650">
    <property type="entry name" value="Helicase_C-like"/>
</dbReference>
<keyword evidence="16" id="KW-1185">Reference proteome</keyword>
<proteinExistence type="inferred from homology"/>
<feature type="domain" description="Helicase ATP-binding" evidence="10">
    <location>
        <begin position="69"/>
        <end position="241"/>
    </location>
</feature>
<dbReference type="InterPro" id="IPR014001">
    <property type="entry name" value="Helicase_ATP-bd"/>
</dbReference>
<reference evidence="14 16" key="2">
    <citation type="submission" date="2023-02" db="EMBL/GenBank/DDBJ databases">
        <title>Encephalitozoon hellem ATCC 50451 complete genome.</title>
        <authorList>
            <person name="Mascarenhas dos Santos A.C."/>
            <person name="Julian A.T."/>
            <person name="Pombert J.-F."/>
        </authorList>
    </citation>
    <scope>NUCLEOTIDE SEQUENCE [LARGE SCALE GENOMIC DNA]</scope>
    <source>
        <strain evidence="14 16">ATCC 50451</strain>
    </source>
</reference>
<accession>A0A9Q9FA75</accession>
<dbReference type="EMBL" id="CP075155">
    <property type="protein sequence ID" value="UTX44061.1"/>
    <property type="molecule type" value="Genomic_DNA"/>
</dbReference>
<evidence type="ECO:0000313" key="13">
    <source>
        <dbReference type="EMBL" id="UTX44061.1"/>
    </source>
</evidence>
<evidence type="ECO:0000256" key="1">
    <source>
        <dbReference type="ARBA" id="ARBA00012552"/>
    </source>
</evidence>
<feature type="domain" description="DEAD-box RNA helicase Q" evidence="12">
    <location>
        <begin position="38"/>
        <end position="66"/>
    </location>
</feature>
<evidence type="ECO:0000256" key="8">
    <source>
        <dbReference type="PROSITE-ProRule" id="PRU00552"/>
    </source>
</evidence>
<dbReference type="InterPro" id="IPR011545">
    <property type="entry name" value="DEAD/DEAH_box_helicase_dom"/>
</dbReference>
<evidence type="ECO:0000313" key="14">
    <source>
        <dbReference type="EMBL" id="WEL39544.1"/>
    </source>
</evidence>
<dbReference type="Proteomes" id="UP001059546">
    <property type="component" value="Chromosome IX"/>
</dbReference>
<dbReference type="EMBL" id="CP119070">
    <property type="protein sequence ID" value="WEL39544.1"/>
    <property type="molecule type" value="Genomic_DNA"/>
</dbReference>
<evidence type="ECO:0000256" key="4">
    <source>
        <dbReference type="ARBA" id="ARBA00022806"/>
    </source>
</evidence>
<evidence type="ECO:0000256" key="3">
    <source>
        <dbReference type="ARBA" id="ARBA00022801"/>
    </source>
</evidence>
<dbReference type="OrthoDB" id="10265785at2759"/>
<dbReference type="InterPro" id="IPR027417">
    <property type="entry name" value="P-loop_NTPase"/>
</dbReference>
<comment type="similarity">
    <text evidence="9">Belongs to the DEAD box helicase family.</text>
</comment>
<dbReference type="Pfam" id="PF00270">
    <property type="entry name" value="DEAD"/>
    <property type="match status" value="1"/>
</dbReference>
<evidence type="ECO:0000259" key="10">
    <source>
        <dbReference type="PROSITE" id="PS51192"/>
    </source>
</evidence>
<dbReference type="Gene3D" id="3.40.50.300">
    <property type="entry name" value="P-loop containing nucleotide triphosphate hydrolases"/>
    <property type="match status" value="2"/>
</dbReference>
<protein>
    <recommendedName>
        <fullName evidence="1">RNA helicase</fullName>
        <ecNumber evidence="1">3.6.4.13</ecNumber>
    </recommendedName>
</protein>
<dbReference type="SUPFAM" id="SSF52540">
    <property type="entry name" value="P-loop containing nucleoside triphosphate hydrolases"/>
    <property type="match status" value="1"/>
</dbReference>
<dbReference type="PROSITE" id="PS51194">
    <property type="entry name" value="HELICASE_CTER"/>
    <property type="match status" value="1"/>
</dbReference>
<dbReference type="Pfam" id="PF00271">
    <property type="entry name" value="Helicase_C"/>
    <property type="match status" value="1"/>
</dbReference>
<feature type="short sequence motif" description="Q motif" evidence="8">
    <location>
        <begin position="38"/>
        <end position="66"/>
    </location>
</feature>
<keyword evidence="5 9" id="KW-0067">ATP-binding</keyword>
<dbReference type="EC" id="3.6.4.13" evidence="1"/>
<gene>
    <name evidence="13" type="ORF">GPU96_09g18420</name>
    <name evidence="14" type="ORF">PFJ87_09g01730</name>
</gene>
<dbReference type="PROSITE" id="PS00039">
    <property type="entry name" value="DEAD_ATP_HELICASE"/>
    <property type="match status" value="1"/>
</dbReference>
<dbReference type="InterPro" id="IPR000629">
    <property type="entry name" value="RNA-helicase_DEAD-box_CS"/>
</dbReference>
<dbReference type="InterPro" id="IPR050079">
    <property type="entry name" value="DEAD_box_RNA_helicase"/>
</dbReference>
<evidence type="ECO:0000259" key="12">
    <source>
        <dbReference type="PROSITE" id="PS51195"/>
    </source>
</evidence>
<dbReference type="SMART" id="SM00490">
    <property type="entry name" value="HELICc"/>
    <property type="match status" value="1"/>
</dbReference>
<organism evidence="13 15">
    <name type="scientific">Encephalitozoon hellem</name>
    <name type="common">Microsporidian parasite</name>
    <dbReference type="NCBI Taxonomy" id="27973"/>
    <lineage>
        <taxon>Eukaryota</taxon>
        <taxon>Fungi</taxon>
        <taxon>Fungi incertae sedis</taxon>
        <taxon>Microsporidia</taxon>
        <taxon>Unikaryonidae</taxon>
        <taxon>Encephalitozoon</taxon>
    </lineage>
</organism>
<evidence type="ECO:0000256" key="5">
    <source>
        <dbReference type="ARBA" id="ARBA00022840"/>
    </source>
</evidence>
<dbReference type="CDD" id="cd18787">
    <property type="entry name" value="SF2_C_DEAD"/>
    <property type="match status" value="1"/>
</dbReference>